<accession>A0A1L7XTR9</accession>
<feature type="region of interest" description="Disordered" evidence="1">
    <location>
        <begin position="1"/>
        <end position="35"/>
    </location>
</feature>
<name>A0A1L7XTR9_9HELO</name>
<evidence type="ECO:0000313" key="2">
    <source>
        <dbReference type="EMBL" id="CZR68422.1"/>
    </source>
</evidence>
<protein>
    <submittedName>
        <fullName evidence="2">Uncharacterized protein</fullName>
    </submittedName>
</protein>
<proteinExistence type="predicted"/>
<evidence type="ECO:0000256" key="1">
    <source>
        <dbReference type="SAM" id="MobiDB-lite"/>
    </source>
</evidence>
<dbReference type="STRING" id="576137.A0A1L7XTR9"/>
<keyword evidence="3" id="KW-1185">Reference proteome</keyword>
<reference evidence="2 3" key="1">
    <citation type="submission" date="2016-03" db="EMBL/GenBank/DDBJ databases">
        <authorList>
            <person name="Ploux O."/>
        </authorList>
    </citation>
    <scope>NUCLEOTIDE SEQUENCE [LARGE SCALE GENOMIC DNA]</scope>
    <source>
        <strain evidence="2 3">UAMH 11012</strain>
    </source>
</reference>
<dbReference type="AlphaFoldDB" id="A0A1L7XTR9"/>
<sequence length="290" mass="33407">MTRQTNIGKRFADPISSRGQRFGRCSRESTPHRRERPFAGRTRHLIKSELQQVIAYVYPARRTDGTQIKRRQLGFQHVENLAESAMAAIEYPKRELERHVKNHTSWTQLIVIAHRLSSRTANIGSILTTRPTNGTQNHEYSEASHSPIDVQLDQNSMISVNRVKASPMYHNLQILRERGTVENNKFRLLPLQELELKVQRVIGVDAHKKIEKKVPIMAEPWWMPPNIRIAPGAKTAAKEHNELRKVNLVTHMQVFTDDCDIQGRVGAAAWEPHRRWRCQVDIGPSDQFTV</sequence>
<evidence type="ECO:0000313" key="3">
    <source>
        <dbReference type="Proteomes" id="UP000184330"/>
    </source>
</evidence>
<feature type="compositionally biased region" description="Basic and acidic residues" evidence="1">
    <location>
        <begin position="25"/>
        <end position="35"/>
    </location>
</feature>
<dbReference type="Proteomes" id="UP000184330">
    <property type="component" value="Unassembled WGS sequence"/>
</dbReference>
<organism evidence="2 3">
    <name type="scientific">Phialocephala subalpina</name>
    <dbReference type="NCBI Taxonomy" id="576137"/>
    <lineage>
        <taxon>Eukaryota</taxon>
        <taxon>Fungi</taxon>
        <taxon>Dikarya</taxon>
        <taxon>Ascomycota</taxon>
        <taxon>Pezizomycotina</taxon>
        <taxon>Leotiomycetes</taxon>
        <taxon>Helotiales</taxon>
        <taxon>Mollisiaceae</taxon>
        <taxon>Phialocephala</taxon>
        <taxon>Phialocephala fortinii species complex</taxon>
    </lineage>
</organism>
<gene>
    <name evidence="2" type="ORF">PAC_18321</name>
</gene>
<dbReference type="EMBL" id="FJOG01000054">
    <property type="protein sequence ID" value="CZR68422.1"/>
    <property type="molecule type" value="Genomic_DNA"/>
</dbReference>